<dbReference type="GO" id="GO:0051082">
    <property type="term" value="F:unfolded protein binding"/>
    <property type="evidence" value="ECO:0007669"/>
    <property type="project" value="InterPro"/>
</dbReference>
<dbReference type="AlphaFoldDB" id="A0A0V0QIJ0"/>
<dbReference type="FunFam" id="2.10.230.10:FF:000001">
    <property type="entry name" value="DnaJ subfamily A member 2"/>
    <property type="match status" value="1"/>
</dbReference>
<keyword evidence="3 5" id="KW-0863">Zinc-finger</keyword>
<evidence type="ECO:0000256" key="4">
    <source>
        <dbReference type="ARBA" id="ARBA00022833"/>
    </source>
</evidence>
<dbReference type="PANTHER" id="PTHR43888">
    <property type="entry name" value="DNAJ-LIKE-2, ISOFORM A-RELATED"/>
    <property type="match status" value="1"/>
</dbReference>
<dbReference type="Pfam" id="PF00684">
    <property type="entry name" value="DnaJ_CXXCXGXG"/>
    <property type="match status" value="1"/>
</dbReference>
<evidence type="ECO:0000256" key="1">
    <source>
        <dbReference type="ARBA" id="ARBA00022723"/>
    </source>
</evidence>
<name>A0A0V0QIJ0_PSEPJ</name>
<dbReference type="EMBL" id="LDAU01000159">
    <property type="protein sequence ID" value="KRX01991.1"/>
    <property type="molecule type" value="Genomic_DNA"/>
</dbReference>
<keyword evidence="8" id="KW-1185">Reference proteome</keyword>
<evidence type="ECO:0000313" key="8">
    <source>
        <dbReference type="Proteomes" id="UP000054937"/>
    </source>
</evidence>
<reference evidence="7 8" key="1">
    <citation type="journal article" date="2015" name="Sci. Rep.">
        <title>Genome of the facultative scuticociliatosis pathogen Pseudocohnilembus persalinus provides insight into its virulence through horizontal gene transfer.</title>
        <authorList>
            <person name="Xiong J."/>
            <person name="Wang G."/>
            <person name="Cheng J."/>
            <person name="Tian M."/>
            <person name="Pan X."/>
            <person name="Warren A."/>
            <person name="Jiang C."/>
            <person name="Yuan D."/>
            <person name="Miao W."/>
        </authorList>
    </citation>
    <scope>NUCLEOTIDE SEQUENCE [LARGE SCALE GENOMIC DNA]</scope>
    <source>
        <strain evidence="7">36N120E</strain>
    </source>
</reference>
<dbReference type="PROSITE" id="PS51188">
    <property type="entry name" value="ZF_CR"/>
    <property type="match status" value="1"/>
</dbReference>
<feature type="domain" description="CR-type" evidence="6">
    <location>
        <begin position="90"/>
        <end position="171"/>
    </location>
</feature>
<keyword evidence="4 5" id="KW-0862">Zinc</keyword>
<evidence type="ECO:0000259" key="6">
    <source>
        <dbReference type="PROSITE" id="PS51188"/>
    </source>
</evidence>
<dbReference type="SUPFAM" id="SSF49493">
    <property type="entry name" value="HSP40/DnaJ peptide-binding domain"/>
    <property type="match status" value="1"/>
</dbReference>
<dbReference type="CDD" id="cd10719">
    <property type="entry name" value="DnaJ_zf"/>
    <property type="match status" value="1"/>
</dbReference>
<dbReference type="InterPro" id="IPR044713">
    <property type="entry name" value="DNJA1/2-like"/>
</dbReference>
<evidence type="ECO:0000256" key="3">
    <source>
        <dbReference type="ARBA" id="ARBA00022771"/>
    </source>
</evidence>
<evidence type="ECO:0000256" key="2">
    <source>
        <dbReference type="ARBA" id="ARBA00022737"/>
    </source>
</evidence>
<accession>A0A0V0QIJ0</accession>
<organism evidence="7 8">
    <name type="scientific">Pseudocohnilembus persalinus</name>
    <name type="common">Ciliate</name>
    <dbReference type="NCBI Taxonomy" id="266149"/>
    <lineage>
        <taxon>Eukaryota</taxon>
        <taxon>Sar</taxon>
        <taxon>Alveolata</taxon>
        <taxon>Ciliophora</taxon>
        <taxon>Intramacronucleata</taxon>
        <taxon>Oligohymenophorea</taxon>
        <taxon>Scuticociliatia</taxon>
        <taxon>Philasterida</taxon>
        <taxon>Pseudocohnilembidae</taxon>
        <taxon>Pseudocohnilembus</taxon>
    </lineage>
</organism>
<sequence>MQKIMQKVISFVLGRQNYLQIKEYCQILTQPDKKQIYDHYGQDGLKQLEIQGEKQHQHQGFGVFHSHQHSQKTDNKAADLPLSLEELYNGASVSFNVQRKVMCSRCHGTGDKEGRLKRCSQCGGRGHILRAVNMGGFQMQMQEHCPKCGGKGKSGNNDCPICKGRKLLDENSKLKIEIIPGMKRNV</sequence>
<dbReference type="GO" id="GO:0008270">
    <property type="term" value="F:zinc ion binding"/>
    <property type="evidence" value="ECO:0007669"/>
    <property type="project" value="UniProtKB-KW"/>
</dbReference>
<evidence type="ECO:0000313" key="7">
    <source>
        <dbReference type="EMBL" id="KRX01991.1"/>
    </source>
</evidence>
<dbReference type="InterPro" id="IPR001305">
    <property type="entry name" value="HSP_DnaJ_Cys-rich_dom"/>
</dbReference>
<protein>
    <submittedName>
        <fullName evidence="7">HSP40/DnaJ peptide-binding</fullName>
    </submittedName>
</protein>
<dbReference type="InterPro" id="IPR036410">
    <property type="entry name" value="HSP_DnaJ_Cys-rich_dom_sf"/>
</dbReference>
<keyword evidence="1 5" id="KW-0479">Metal-binding</keyword>
<dbReference type="Gene3D" id="2.60.260.20">
    <property type="entry name" value="Urease metallochaperone UreE, N-terminal domain"/>
    <property type="match status" value="1"/>
</dbReference>
<dbReference type="Proteomes" id="UP000054937">
    <property type="component" value="Unassembled WGS sequence"/>
</dbReference>
<keyword evidence="2" id="KW-0677">Repeat</keyword>
<comment type="caution">
    <text evidence="7">The sequence shown here is derived from an EMBL/GenBank/DDBJ whole genome shotgun (WGS) entry which is preliminary data.</text>
</comment>
<dbReference type="GO" id="GO:0006457">
    <property type="term" value="P:protein folding"/>
    <property type="evidence" value="ECO:0007669"/>
    <property type="project" value="InterPro"/>
</dbReference>
<evidence type="ECO:0000256" key="5">
    <source>
        <dbReference type="PROSITE-ProRule" id="PRU00546"/>
    </source>
</evidence>
<dbReference type="InParanoid" id="A0A0V0QIJ0"/>
<feature type="zinc finger region" description="CR-type" evidence="5">
    <location>
        <begin position="90"/>
        <end position="171"/>
    </location>
</feature>
<dbReference type="OrthoDB" id="550424at2759"/>
<dbReference type="GO" id="GO:0030544">
    <property type="term" value="F:Hsp70 protein binding"/>
    <property type="evidence" value="ECO:0007669"/>
    <property type="project" value="InterPro"/>
</dbReference>
<dbReference type="InterPro" id="IPR008971">
    <property type="entry name" value="HSP40/DnaJ_pept-bd"/>
</dbReference>
<dbReference type="SUPFAM" id="SSF57938">
    <property type="entry name" value="DnaJ/Hsp40 cysteine-rich domain"/>
    <property type="match status" value="1"/>
</dbReference>
<proteinExistence type="predicted"/>
<dbReference type="Gene3D" id="2.10.230.10">
    <property type="entry name" value="Heat shock protein DnaJ, cysteine-rich domain"/>
    <property type="match status" value="1"/>
</dbReference>
<gene>
    <name evidence="7" type="ORF">PPERSA_07636</name>
</gene>